<keyword evidence="19" id="KW-1185">Reference proteome</keyword>
<evidence type="ECO:0000256" key="12">
    <source>
        <dbReference type="ARBA" id="ARBA00046792"/>
    </source>
</evidence>
<evidence type="ECO:0000256" key="2">
    <source>
        <dbReference type="ARBA" id="ARBA00012108"/>
    </source>
</evidence>
<feature type="binding site" evidence="14">
    <location>
        <position position="160"/>
    </location>
    <ligand>
        <name>substrate</name>
    </ligand>
</feature>
<evidence type="ECO:0000256" key="8">
    <source>
        <dbReference type="ARBA" id="ARBA00022839"/>
    </source>
</evidence>
<dbReference type="InterPro" id="IPR058561">
    <property type="entry name" value="Exonuc_1_C"/>
</dbReference>
<feature type="domain" description="ExoI SH3-like" evidence="16">
    <location>
        <begin position="197"/>
        <end position="351"/>
    </location>
</feature>
<comment type="caution">
    <text evidence="18">The sequence shown here is derived from an EMBL/GenBank/DDBJ whole genome shotgun (WGS) entry which is preliminary data.</text>
</comment>
<reference evidence="18 19" key="1">
    <citation type="submission" date="2017-02" db="EMBL/GenBank/DDBJ databases">
        <title>Whole genome sequencing of Metallibacterium scheffleri DSM 24874 (T).</title>
        <authorList>
            <person name="Kumar S."/>
            <person name="Patil P."/>
            <person name="Patil P.B."/>
        </authorList>
    </citation>
    <scope>NUCLEOTIDE SEQUENCE [LARGE SCALE GENOMIC DNA]</scope>
    <source>
        <strain evidence="18 19">DSM 24874</strain>
    </source>
</reference>
<dbReference type="Gene3D" id="3.30.1520.20">
    <property type="entry name" value="Exonuclease ExoI, domain 2"/>
    <property type="match status" value="1"/>
</dbReference>
<protein>
    <recommendedName>
        <fullName evidence="3 13">Exodeoxyribonuclease I</fullName>
        <ecNumber evidence="2 13">3.1.11.1</ecNumber>
    </recommendedName>
</protein>
<dbReference type="EMBL" id="MWQO01000025">
    <property type="protein sequence ID" value="THD10523.1"/>
    <property type="molecule type" value="Genomic_DNA"/>
</dbReference>
<dbReference type="GO" id="GO:0008310">
    <property type="term" value="F:single-stranded DNA 3'-5' DNA exonuclease activity"/>
    <property type="evidence" value="ECO:0007669"/>
    <property type="project" value="UniProtKB-EC"/>
</dbReference>
<keyword evidence="7 13" id="KW-0378">Hydrolase</keyword>
<evidence type="ECO:0000256" key="13">
    <source>
        <dbReference type="PIRNR" id="PIRNR000977"/>
    </source>
</evidence>
<dbReference type="PROSITE" id="PS51785">
    <property type="entry name" value="EXOI_C"/>
    <property type="match status" value="1"/>
</dbReference>
<evidence type="ECO:0000256" key="3">
    <source>
        <dbReference type="ARBA" id="ARBA00019900"/>
    </source>
</evidence>
<dbReference type="Pfam" id="PF08411">
    <property type="entry name" value="ExoI_SH3"/>
    <property type="match status" value="1"/>
</dbReference>
<feature type="binding site" evidence="15">
    <location>
        <position position="181"/>
    </location>
    <ligand>
        <name>Mg(2+)</name>
        <dbReference type="ChEBI" id="CHEBI:18420"/>
        <label>2</label>
    </ligand>
</feature>
<dbReference type="OrthoDB" id="9763470at2"/>
<comment type="catalytic activity">
    <reaction evidence="1 13">
        <text>Exonucleolytic cleavage in the 3'- to 5'-direction to yield nucleoside 5'-phosphates.</text>
        <dbReference type="EC" id="3.1.11.1"/>
    </reaction>
</comment>
<dbReference type="NCBIfam" id="NF008746">
    <property type="entry name" value="PRK11779.1"/>
    <property type="match status" value="1"/>
</dbReference>
<keyword evidence="9 15" id="KW-0460">Magnesium</keyword>
<evidence type="ECO:0000256" key="5">
    <source>
        <dbReference type="ARBA" id="ARBA00022723"/>
    </source>
</evidence>
<accession>A0A4S3KNI2</accession>
<dbReference type="Gene3D" id="3.30.420.10">
    <property type="entry name" value="Ribonuclease H-like superfamily/Ribonuclease H"/>
    <property type="match status" value="1"/>
</dbReference>
<dbReference type="CDD" id="cd06138">
    <property type="entry name" value="ExoI_N"/>
    <property type="match status" value="1"/>
</dbReference>
<keyword evidence="4 13" id="KW-0540">Nuclease</keyword>
<evidence type="ECO:0000259" key="17">
    <source>
        <dbReference type="PROSITE" id="PS51785"/>
    </source>
</evidence>
<dbReference type="Gene3D" id="1.20.1280.70">
    <property type="entry name" value="Exonuclease ExoI, domain 3"/>
    <property type="match status" value="1"/>
</dbReference>
<evidence type="ECO:0000256" key="7">
    <source>
        <dbReference type="ARBA" id="ARBA00022801"/>
    </source>
</evidence>
<name>A0A4S3KNI2_9GAMM</name>
<dbReference type="InterPro" id="IPR012337">
    <property type="entry name" value="RNaseH-like_sf"/>
</dbReference>
<evidence type="ECO:0000313" key="18">
    <source>
        <dbReference type="EMBL" id="THD10523.1"/>
    </source>
</evidence>
<dbReference type="EC" id="3.1.11.1" evidence="2 13"/>
<evidence type="ECO:0000256" key="4">
    <source>
        <dbReference type="ARBA" id="ARBA00022722"/>
    </source>
</evidence>
<dbReference type="InterPro" id="IPR023607">
    <property type="entry name" value="Exodeoxyribonuclease_I"/>
</dbReference>
<keyword evidence="6 13" id="KW-0227">DNA damage</keyword>
<dbReference type="GO" id="GO:0046872">
    <property type="term" value="F:metal ion binding"/>
    <property type="evidence" value="ECO:0007669"/>
    <property type="project" value="UniProtKB-KW"/>
</dbReference>
<dbReference type="AlphaFoldDB" id="A0A4S3KNI2"/>
<comment type="cofactor">
    <cofactor evidence="15">
        <name>Mg(2+)</name>
        <dbReference type="ChEBI" id="CHEBI:18420"/>
    </cofactor>
    <text evidence="15">Binds 2 Mg(2+) ions per monomer.</text>
</comment>
<evidence type="ECO:0000256" key="14">
    <source>
        <dbReference type="PIRSR" id="PIRSR000977-1"/>
    </source>
</evidence>
<dbReference type="InterPro" id="IPR013520">
    <property type="entry name" value="Ribonucl_H"/>
</dbReference>
<feature type="binding site" evidence="15">
    <location>
        <position position="12"/>
    </location>
    <ligand>
        <name>Mg(2+)</name>
        <dbReference type="ChEBI" id="CHEBI:18420"/>
        <label>2</label>
    </ligand>
</feature>
<evidence type="ECO:0000256" key="9">
    <source>
        <dbReference type="ARBA" id="ARBA00022842"/>
    </source>
</evidence>
<evidence type="ECO:0000256" key="1">
    <source>
        <dbReference type="ARBA" id="ARBA00000563"/>
    </source>
</evidence>
<sequence length="486" mass="54117">MTEASFYWHDYETSGADPARDRPLQFAGVRTDLALQPIEAPQVFFCQPAPDVLPHPDACLLTGITPQRAQREGLPEPAFAARVHDLLAQPGTCGVGWNSLRFDDEISRHLFYRNFFDPYAREWQHGNSRWDLIDLARMAYALRPAGMQWPLREDGAPSFKLEHLARANGCEPRQAHDALSDVESLLCLARKLKAAQPRLWDWYFGLRRKQQAGALLDCAHMTPLLHVSQRYPAARGCLAVVAPISVHPLQANKVIVADLTPDPAEWAHLPVDDLAERLFTARADLPADIARVPLKTVSINRAPALATLETLKGVDTARIGLDLDACLVHAVTLRASMGLAERVRALYARETHAEPTDAELALYRGFLPDADKPLLAAVRSAPVQDLAAYAARFRDARYRTLLQRYRARHHADTLDAAELHAWQDFRRQRLLGRSALGGLGLDAYFDLIAQRRVEPVRSGADLALLDQLEAWGRALAADVAPEHDDV</sequence>
<dbReference type="InterPro" id="IPR036397">
    <property type="entry name" value="RNaseH_sf"/>
</dbReference>
<dbReference type="SUPFAM" id="SSF53098">
    <property type="entry name" value="Ribonuclease H-like"/>
    <property type="match status" value="1"/>
</dbReference>
<evidence type="ECO:0000256" key="11">
    <source>
        <dbReference type="ARBA" id="ARBA00023204"/>
    </source>
</evidence>
<evidence type="ECO:0000256" key="15">
    <source>
        <dbReference type="PIRSR" id="PIRSR000977-2"/>
    </source>
</evidence>
<organism evidence="18 19">
    <name type="scientific">Metallibacterium scheffleri</name>
    <dbReference type="NCBI Taxonomy" id="993689"/>
    <lineage>
        <taxon>Bacteria</taxon>
        <taxon>Pseudomonadati</taxon>
        <taxon>Pseudomonadota</taxon>
        <taxon>Gammaproteobacteria</taxon>
        <taxon>Lysobacterales</taxon>
        <taxon>Rhodanobacteraceae</taxon>
        <taxon>Metallibacterium</taxon>
    </lineage>
</organism>
<gene>
    <name evidence="18" type="ORF">B1806_08015</name>
</gene>
<feature type="binding site" evidence="14">
    <location>
        <position position="12"/>
    </location>
    <ligand>
        <name>substrate</name>
    </ligand>
</feature>
<dbReference type="GO" id="GO:0006281">
    <property type="term" value="P:DNA repair"/>
    <property type="evidence" value="ECO:0007669"/>
    <property type="project" value="UniProtKB-KW"/>
</dbReference>
<dbReference type="InterPro" id="IPR034747">
    <property type="entry name" value="EXOI_SH3"/>
</dbReference>
<dbReference type="GO" id="GO:0003677">
    <property type="term" value="F:DNA binding"/>
    <property type="evidence" value="ECO:0007669"/>
    <property type="project" value="UniProtKB-KW"/>
</dbReference>
<dbReference type="InterPro" id="IPR013620">
    <property type="entry name" value="Exonuc_1_SH3"/>
</dbReference>
<dbReference type="Proteomes" id="UP000307749">
    <property type="component" value="Unassembled WGS sequence"/>
</dbReference>
<keyword evidence="8 13" id="KW-0269">Exonuclease</keyword>
<evidence type="ECO:0000259" key="16">
    <source>
        <dbReference type="PROSITE" id="PS51784"/>
    </source>
</evidence>
<comment type="subunit">
    <text evidence="12">Monomer. Interacts with ssb (via C-terminus); this interaction stimulates the exonuclease activity by recruiting the enzyme to its substrate.</text>
</comment>
<dbReference type="PIRSF" id="PIRSF000977">
    <property type="entry name" value="Exodeoxyribonuclease_I"/>
    <property type="match status" value="1"/>
</dbReference>
<keyword evidence="11 13" id="KW-0234">DNA repair</keyword>
<evidence type="ECO:0000256" key="6">
    <source>
        <dbReference type="ARBA" id="ARBA00022763"/>
    </source>
</evidence>
<dbReference type="STRING" id="993689.GCA_002077135_02134"/>
<dbReference type="PROSITE" id="PS51784">
    <property type="entry name" value="EXOI_SH3"/>
    <property type="match status" value="1"/>
</dbReference>
<proteinExistence type="predicted"/>
<dbReference type="Pfam" id="PF00929">
    <property type="entry name" value="RNase_T"/>
    <property type="match status" value="1"/>
</dbReference>
<evidence type="ECO:0000313" key="19">
    <source>
        <dbReference type="Proteomes" id="UP000307749"/>
    </source>
</evidence>
<keyword evidence="10" id="KW-0238">DNA-binding</keyword>
<evidence type="ECO:0000256" key="10">
    <source>
        <dbReference type="ARBA" id="ARBA00023125"/>
    </source>
</evidence>
<keyword evidence="5 15" id="KW-0479">Metal-binding</keyword>
<feature type="domain" description="ExoI C-terminal" evidence="17">
    <location>
        <begin position="354"/>
        <end position="476"/>
    </location>
</feature>
<dbReference type="InterPro" id="IPR038649">
    <property type="entry name" value="EXOI_SH3_sf"/>
</dbReference>
<dbReference type="FunFam" id="3.30.420.10:FF:000033">
    <property type="entry name" value="Exodeoxyribonuclease I"/>
    <property type="match status" value="1"/>
</dbReference>
<dbReference type="Pfam" id="PF26016">
    <property type="entry name" value="ExoI_C"/>
    <property type="match status" value="1"/>
</dbReference>
<feature type="binding site" evidence="15">
    <location>
        <position position="10"/>
    </location>
    <ligand>
        <name>Mg(2+)</name>
        <dbReference type="ChEBI" id="CHEBI:18420"/>
        <label>1</label>
    </ligand>
</feature>
<dbReference type="RefSeq" id="WP_081127515.1">
    <property type="nucleotide sequence ID" value="NZ_LDOS01000002.1"/>
</dbReference>
<dbReference type="Gene3D" id="1.10.287.1240">
    <property type="match status" value="1"/>
</dbReference>